<evidence type="ECO:0000256" key="6">
    <source>
        <dbReference type="SAM" id="Phobius"/>
    </source>
</evidence>
<evidence type="ECO:0000259" key="7">
    <source>
        <dbReference type="Pfam" id="PF13515"/>
    </source>
</evidence>
<organism evidence="9 10">
    <name type="scientific">Rotaria magnacalcarata</name>
    <dbReference type="NCBI Taxonomy" id="392030"/>
    <lineage>
        <taxon>Eukaryota</taxon>
        <taxon>Metazoa</taxon>
        <taxon>Spiralia</taxon>
        <taxon>Gnathifera</taxon>
        <taxon>Rotifera</taxon>
        <taxon>Eurotatoria</taxon>
        <taxon>Bdelloidea</taxon>
        <taxon>Philodinida</taxon>
        <taxon>Philodinidae</taxon>
        <taxon>Rotaria</taxon>
    </lineage>
</organism>
<reference evidence="9" key="1">
    <citation type="submission" date="2021-02" db="EMBL/GenBank/DDBJ databases">
        <authorList>
            <person name="Nowell W R."/>
        </authorList>
    </citation>
    <scope>NUCLEOTIDE SEQUENCE</scope>
</reference>
<feature type="transmembrane region" description="Helical" evidence="6">
    <location>
        <begin position="78"/>
        <end position="97"/>
    </location>
</feature>
<evidence type="ECO:0000256" key="1">
    <source>
        <dbReference type="ARBA" id="ARBA00004651"/>
    </source>
</evidence>
<dbReference type="EMBL" id="CAJNOV010006282">
    <property type="protein sequence ID" value="CAF1241853.1"/>
    <property type="molecule type" value="Genomic_DNA"/>
</dbReference>
<dbReference type="Proteomes" id="UP000663855">
    <property type="component" value="Unassembled WGS sequence"/>
</dbReference>
<dbReference type="PANTHER" id="PTHR30509">
    <property type="entry name" value="P-HYDROXYBENZOIC ACID EFFLUX PUMP SUBUNIT-RELATED"/>
    <property type="match status" value="1"/>
</dbReference>
<keyword evidence="2" id="KW-1003">Cell membrane</keyword>
<keyword evidence="3 6" id="KW-0812">Transmembrane</keyword>
<name>A0A816ANW4_9BILA</name>
<accession>A0A816ANW4</accession>
<feature type="transmembrane region" description="Helical" evidence="6">
    <location>
        <begin position="634"/>
        <end position="656"/>
    </location>
</feature>
<dbReference type="Pfam" id="PF13515">
    <property type="entry name" value="FUSC_2"/>
    <property type="match status" value="1"/>
</dbReference>
<evidence type="ECO:0000256" key="5">
    <source>
        <dbReference type="ARBA" id="ARBA00023136"/>
    </source>
</evidence>
<feature type="transmembrane region" description="Helical" evidence="6">
    <location>
        <begin position="104"/>
        <end position="120"/>
    </location>
</feature>
<feature type="transmembrane region" description="Helical" evidence="6">
    <location>
        <begin position="570"/>
        <end position="594"/>
    </location>
</feature>
<keyword evidence="5 6" id="KW-0472">Membrane</keyword>
<evidence type="ECO:0000256" key="2">
    <source>
        <dbReference type="ARBA" id="ARBA00022475"/>
    </source>
</evidence>
<feature type="transmembrane region" description="Helical" evidence="6">
    <location>
        <begin position="54"/>
        <end position="72"/>
    </location>
</feature>
<evidence type="ECO:0000313" key="8">
    <source>
        <dbReference type="EMBL" id="CAF1241853.1"/>
    </source>
</evidence>
<dbReference type="InterPro" id="IPR049453">
    <property type="entry name" value="Memb_transporter_dom"/>
</dbReference>
<protein>
    <recommendedName>
        <fullName evidence="7">Integral membrane bound transporter domain-containing protein</fullName>
    </recommendedName>
</protein>
<dbReference type="Proteomes" id="UP000663834">
    <property type="component" value="Unassembled WGS sequence"/>
</dbReference>
<proteinExistence type="predicted"/>
<sequence>MPSWKQSGQYVSRCTCWYPLLPSFSARIIFALRNLIGIACCASLALVPVTSKSIQGQILLGLGFIIALRSTLGATIQASSRLCFAGAIAATYCVLIINYLPRDVYFAVGATNVFVFLMVYTDLPQIVRRFSILPTCIILLQWLDKDKPQINIYYALHSWASLSMGGAIALLSSCIPLPAIPTAYRELTIRMRFIARQIRREITAIVLLISEYHNVHLNYDYHDKLNEKTPENNTIDEDKIELPKNSYHEDDPYNRSASFENLKDDHLLESDIQDLHSLVQGELKQMERALTEIPFEPYFILLKLLNLVRKLLRCFPFLKKFIKKPSTLQSRLEVWATGFVSLQRIITGMLSLNRHHHAFVGQRKLINAICLLIDTTFNFLEATLPYTIHYTSHTNTEKIISCRLKVEAALENFFETYAQVREDPNNLNMSNTDSISLNTFLLLVLRLVHVTITAAETSETPGTCLDIGFEQTKESSSMKTEIFKWKDIFFGVATYIGLRPSVGKFLRATKTSLSVLVSAIVALTFRERLQAQSWVYWAPMTTALVSDSSEGGTIRLSFQRLVAVLLGSTYAYIIVLVSHSRLAIGICISLFVAFMGYIKTDAQKEYFAVVCGQSASIITFLSNQEGFEGPNKAVLARTSLTFLGIFIHVFISNLLVPISARKLAKKRVITMINNVSVALKSACDDFCLFIGPSRPHLLPTTSALLIGQQTTSSDKIPFNLMNTLAATEKIADALPALLEEALNEPNFWKSPFIEVKDRYDDISKTLYRIIRNIRFVHRCTTILKAETKLHFALEARWQLRRASVISSINTNDAKRYYTWTRDELRKQKQVQNDLDIPLTIFMTNDPHSRILFQKQSLRQNSSSTSLRLAYTKSYELVLQHISTLEKNIQQVILLTKQLIENQATVDVGSFELHRLCHEDLSNEEQKENSPINPSNCHVSLNSVTQHQSYTISKSSYNLFPCCKTNQQKVNLPLPSLRIAVDMMLVSLIEFLYANNHFIRTELVSIQSIGDILAFHTLSYSLKDMVEATTDLAKNARRIKRIDIRTLVQAENDKDISY</sequence>
<evidence type="ECO:0000256" key="3">
    <source>
        <dbReference type="ARBA" id="ARBA00022692"/>
    </source>
</evidence>
<dbReference type="OrthoDB" id="10007723at2759"/>
<evidence type="ECO:0000256" key="4">
    <source>
        <dbReference type="ARBA" id="ARBA00022989"/>
    </source>
</evidence>
<feature type="domain" description="Integral membrane bound transporter" evidence="7">
    <location>
        <begin position="533"/>
        <end position="650"/>
    </location>
</feature>
<evidence type="ECO:0000313" key="10">
    <source>
        <dbReference type="Proteomes" id="UP000663834"/>
    </source>
</evidence>
<evidence type="ECO:0000313" key="9">
    <source>
        <dbReference type="EMBL" id="CAF1598004.1"/>
    </source>
</evidence>
<gene>
    <name evidence="8" type="ORF">CJN711_LOCUS14035</name>
    <name evidence="9" type="ORF">KQP761_LOCUS21934</name>
</gene>
<keyword evidence="4 6" id="KW-1133">Transmembrane helix</keyword>
<feature type="transmembrane region" description="Helical" evidence="6">
    <location>
        <begin position="28"/>
        <end position="47"/>
    </location>
</feature>
<comment type="subcellular location">
    <subcellularLocation>
        <location evidence="1">Cell membrane</location>
        <topology evidence="1">Multi-pass membrane protein</topology>
    </subcellularLocation>
</comment>
<dbReference type="EMBL" id="CAJNOW010011468">
    <property type="protein sequence ID" value="CAF1598004.1"/>
    <property type="molecule type" value="Genomic_DNA"/>
</dbReference>
<comment type="caution">
    <text evidence="9">The sequence shown here is derived from an EMBL/GenBank/DDBJ whole genome shotgun (WGS) entry which is preliminary data.</text>
</comment>
<dbReference type="PANTHER" id="PTHR30509:SF9">
    <property type="entry name" value="MULTIDRUG RESISTANCE PROTEIN MDTO"/>
    <property type="match status" value="1"/>
</dbReference>
<dbReference type="GO" id="GO:0005886">
    <property type="term" value="C:plasma membrane"/>
    <property type="evidence" value="ECO:0007669"/>
    <property type="project" value="UniProtKB-SubCell"/>
</dbReference>
<dbReference type="AlphaFoldDB" id="A0A816ANW4"/>